<dbReference type="EMBL" id="BAOS01000007">
    <property type="protein sequence ID" value="GAX60196.1"/>
    <property type="molecule type" value="Genomic_DNA"/>
</dbReference>
<keyword evidence="5" id="KW-0808">Transferase</keyword>
<comment type="function">
    <text evidence="10">Catalyzes the transfer of pyrophosphate from adenosine triphosphate (ATP) to 6-hydroxymethyl-7,8-dihydropterin, an enzymatic step in folate biosynthesis pathway.</text>
</comment>
<evidence type="ECO:0000256" key="9">
    <source>
        <dbReference type="ARBA" id="ARBA00022909"/>
    </source>
</evidence>
<dbReference type="PANTHER" id="PTHR43071:SF1">
    <property type="entry name" value="2-AMINO-4-HYDROXY-6-HYDROXYMETHYLDIHYDROPTERIDINE PYROPHOSPHOKINASE"/>
    <property type="match status" value="1"/>
</dbReference>
<evidence type="ECO:0000256" key="5">
    <source>
        <dbReference type="ARBA" id="ARBA00022679"/>
    </source>
</evidence>
<evidence type="ECO:0000256" key="6">
    <source>
        <dbReference type="ARBA" id="ARBA00022741"/>
    </source>
</evidence>
<sequence length="175" mass="20104">MGNNVDEVFIGVGSNIDPERNIPDALACLSKHVCVRGISVFYRTTPLLRPDQDDFLNGVWRISTSIPPEELKFRVLRTIEKELHRNRESDRYAPRTIDLDLLLFGDLVIHDENVVIPDPDIYKREFIAIPLSELNPDLILPDTKIPLTEILSKLSKENMIPEMTFTENLRRVVNV</sequence>
<dbReference type="Proteomes" id="UP000218542">
    <property type="component" value="Unassembled WGS sequence"/>
</dbReference>
<protein>
    <recommendedName>
        <fullName evidence="4">2-amino-4-hydroxy-6-hydroxymethyldihydropteridine pyrophosphokinase</fullName>
        <ecNumber evidence="3">2.7.6.3</ecNumber>
    </recommendedName>
    <alternativeName>
        <fullName evidence="11">6-hydroxymethyl-7,8-dihydropterin pyrophosphokinase</fullName>
    </alternativeName>
    <alternativeName>
        <fullName evidence="12">7,8-dihydro-6-hydroxymethylpterin-pyrophosphokinase</fullName>
    </alternativeName>
</protein>
<dbReference type="GO" id="GO:0046654">
    <property type="term" value="P:tetrahydrofolate biosynthetic process"/>
    <property type="evidence" value="ECO:0007669"/>
    <property type="project" value="UniProtKB-UniPathway"/>
</dbReference>
<evidence type="ECO:0000256" key="12">
    <source>
        <dbReference type="ARBA" id="ARBA00033413"/>
    </source>
</evidence>
<dbReference type="PANTHER" id="PTHR43071">
    <property type="entry name" value="2-AMINO-4-HYDROXY-6-HYDROXYMETHYLDIHYDROPTERIDINE PYROPHOSPHOKINASE"/>
    <property type="match status" value="1"/>
</dbReference>
<dbReference type="Gene3D" id="3.30.70.560">
    <property type="entry name" value="7,8-Dihydro-6-hydroxymethylpterin-pyrophosphokinase HPPK"/>
    <property type="match status" value="1"/>
</dbReference>
<dbReference type="AlphaFoldDB" id="A0A286TWD7"/>
<evidence type="ECO:0000256" key="8">
    <source>
        <dbReference type="ARBA" id="ARBA00022840"/>
    </source>
</evidence>
<evidence type="ECO:0000256" key="11">
    <source>
        <dbReference type="ARBA" id="ARBA00029766"/>
    </source>
</evidence>
<dbReference type="CDD" id="cd00483">
    <property type="entry name" value="HPPK"/>
    <property type="match status" value="1"/>
</dbReference>
<dbReference type="Pfam" id="PF01288">
    <property type="entry name" value="HPPK"/>
    <property type="match status" value="1"/>
</dbReference>
<evidence type="ECO:0000256" key="3">
    <source>
        <dbReference type="ARBA" id="ARBA00013253"/>
    </source>
</evidence>
<dbReference type="InterPro" id="IPR000550">
    <property type="entry name" value="Hppk"/>
</dbReference>
<evidence type="ECO:0000256" key="10">
    <source>
        <dbReference type="ARBA" id="ARBA00029409"/>
    </source>
</evidence>
<dbReference type="OrthoDB" id="9808041at2"/>
<reference evidence="15" key="1">
    <citation type="journal article" date="2017" name="Environ. Microbiol. Rep.">
        <title>Genetic Diversity of Marine Anaerobic Ammonium-Oxidizing Bacteria as Revealed by Genomic and Proteomic Analyses of 'Candidatus Scalindua japonica'.</title>
        <authorList>
            <person name="Oshiki M."/>
            <person name="Mizuto K."/>
            <person name="Kimura Z."/>
            <person name="Kindaichi T."/>
            <person name="Satoh H."/>
            <person name="Okabe S."/>
        </authorList>
    </citation>
    <scope>NUCLEOTIDE SEQUENCE [LARGE SCALE GENOMIC DNA]</scope>
    <source>
        <strain evidence="15">husup-a2</strain>
    </source>
</reference>
<keyword evidence="6" id="KW-0547">Nucleotide-binding</keyword>
<evidence type="ECO:0000259" key="13">
    <source>
        <dbReference type="PROSITE" id="PS00794"/>
    </source>
</evidence>
<evidence type="ECO:0000313" key="15">
    <source>
        <dbReference type="Proteomes" id="UP000218542"/>
    </source>
</evidence>
<accession>A0A286TWD7</accession>
<evidence type="ECO:0000313" key="14">
    <source>
        <dbReference type="EMBL" id="GAX60196.1"/>
    </source>
</evidence>
<dbReference type="InterPro" id="IPR035907">
    <property type="entry name" value="Hppk_sf"/>
</dbReference>
<comment type="similarity">
    <text evidence="2">Belongs to the HPPK family.</text>
</comment>
<keyword evidence="9" id="KW-0289">Folate biosynthesis</keyword>
<dbReference type="GO" id="GO:0005524">
    <property type="term" value="F:ATP binding"/>
    <property type="evidence" value="ECO:0007669"/>
    <property type="project" value="UniProtKB-KW"/>
</dbReference>
<evidence type="ECO:0000256" key="4">
    <source>
        <dbReference type="ARBA" id="ARBA00016218"/>
    </source>
</evidence>
<dbReference type="EC" id="2.7.6.3" evidence="3"/>
<dbReference type="NCBIfam" id="TIGR01498">
    <property type="entry name" value="folK"/>
    <property type="match status" value="1"/>
</dbReference>
<dbReference type="RefSeq" id="WP_096893485.1">
    <property type="nucleotide sequence ID" value="NZ_BAOS01000007.1"/>
</dbReference>
<dbReference type="GO" id="GO:0003848">
    <property type="term" value="F:2-amino-4-hydroxy-6-hydroxymethyldihydropteridine diphosphokinase activity"/>
    <property type="evidence" value="ECO:0007669"/>
    <property type="project" value="UniProtKB-EC"/>
</dbReference>
<keyword evidence="8" id="KW-0067">ATP-binding</keyword>
<dbReference type="GO" id="GO:0046656">
    <property type="term" value="P:folic acid biosynthetic process"/>
    <property type="evidence" value="ECO:0007669"/>
    <property type="project" value="UniProtKB-KW"/>
</dbReference>
<dbReference type="PROSITE" id="PS00794">
    <property type="entry name" value="HPPK"/>
    <property type="match status" value="1"/>
</dbReference>
<comment type="pathway">
    <text evidence="1">Cofactor biosynthesis; tetrahydrofolate biosynthesis; 2-amino-4-hydroxy-6-hydroxymethyl-7,8-dihydropteridine diphosphate from 7,8-dihydroneopterin triphosphate: step 4/4.</text>
</comment>
<evidence type="ECO:0000256" key="1">
    <source>
        <dbReference type="ARBA" id="ARBA00005051"/>
    </source>
</evidence>
<keyword evidence="7 14" id="KW-0418">Kinase</keyword>
<dbReference type="SUPFAM" id="SSF55083">
    <property type="entry name" value="6-hydroxymethyl-7,8-dihydropterin pyrophosphokinase, HPPK"/>
    <property type="match status" value="1"/>
</dbReference>
<name>A0A286TWD7_9BACT</name>
<dbReference type="UniPathway" id="UPA00077">
    <property type="reaction ID" value="UER00155"/>
</dbReference>
<evidence type="ECO:0000256" key="2">
    <source>
        <dbReference type="ARBA" id="ARBA00005810"/>
    </source>
</evidence>
<proteinExistence type="inferred from homology"/>
<organism evidence="14 15">
    <name type="scientific">Candidatus Scalindua japonica</name>
    <dbReference type="NCBI Taxonomy" id="1284222"/>
    <lineage>
        <taxon>Bacteria</taxon>
        <taxon>Pseudomonadati</taxon>
        <taxon>Planctomycetota</taxon>
        <taxon>Candidatus Brocadiia</taxon>
        <taxon>Candidatus Brocadiales</taxon>
        <taxon>Candidatus Scalinduaceae</taxon>
        <taxon>Candidatus Scalindua</taxon>
    </lineage>
</organism>
<comment type="caution">
    <text evidence="14">The sequence shown here is derived from an EMBL/GenBank/DDBJ whole genome shotgun (WGS) entry which is preliminary data.</text>
</comment>
<dbReference type="GO" id="GO:0016301">
    <property type="term" value="F:kinase activity"/>
    <property type="evidence" value="ECO:0007669"/>
    <property type="project" value="UniProtKB-KW"/>
</dbReference>
<keyword evidence="15" id="KW-1185">Reference proteome</keyword>
<feature type="domain" description="7,8-dihydro-6-hydroxymethylpterin-pyrophosphokinase" evidence="13">
    <location>
        <begin position="91"/>
        <end position="102"/>
    </location>
</feature>
<evidence type="ECO:0000256" key="7">
    <source>
        <dbReference type="ARBA" id="ARBA00022777"/>
    </source>
</evidence>
<gene>
    <name evidence="14" type="ORF">SCALIN_C07_0007</name>
</gene>